<dbReference type="AlphaFoldDB" id="A0A0K2VXY6"/>
<proteinExistence type="predicted"/>
<dbReference type="Gene3D" id="2.60.120.200">
    <property type="match status" value="1"/>
</dbReference>
<gene>
    <name evidence="1" type="ORF">MPL1032_200020</name>
</gene>
<organism evidence="1 2">
    <name type="scientific">Mesorhizobium plurifarium</name>
    <dbReference type="NCBI Taxonomy" id="69974"/>
    <lineage>
        <taxon>Bacteria</taxon>
        <taxon>Pseudomonadati</taxon>
        <taxon>Pseudomonadota</taxon>
        <taxon>Alphaproteobacteria</taxon>
        <taxon>Hyphomicrobiales</taxon>
        <taxon>Phyllobacteriaceae</taxon>
        <taxon>Mesorhizobium</taxon>
    </lineage>
</organism>
<protein>
    <recommendedName>
        <fullName evidence="3">LamG domain-containing protein</fullName>
    </recommendedName>
</protein>
<dbReference type="EMBL" id="CCND01000013">
    <property type="protein sequence ID" value="CDX57049.1"/>
    <property type="molecule type" value="Genomic_DNA"/>
</dbReference>
<dbReference type="InterPro" id="IPR013320">
    <property type="entry name" value="ConA-like_dom_sf"/>
</dbReference>
<reference evidence="2" key="1">
    <citation type="submission" date="2014-08" db="EMBL/GenBank/DDBJ databases">
        <authorList>
            <person name="Edwards T."/>
        </authorList>
    </citation>
    <scope>NUCLEOTIDE SEQUENCE [LARGE SCALE GENOMIC DNA]</scope>
</reference>
<evidence type="ECO:0008006" key="3">
    <source>
        <dbReference type="Google" id="ProtNLM"/>
    </source>
</evidence>
<name>A0A0K2VXY6_MESPL</name>
<accession>A0A0K2VXY6</accession>
<sequence>MMPIDLPPPAITRPATELTSIEAERKMRLGMLPGITPVTGTRHSDLYLANVTALLKFDGTNGSTTIVDSSPIAAAWGITATAAIDTSQSKFGGSSLGITTSSGGAQSSAASVNYNVFGGDFTVEGWAQISSTGLGHRLVSFGNSDANHEYVGVEGNVLMFGTTTSSNWANRITGATLFNTGAFRHWALCKSGSTFYLFLDGVLQGTSTTTLFTVTDRQLLVGRKPSNAAQSSLRGWIDDFRLTKGVARYTANFTPPTAPFPMF</sequence>
<evidence type="ECO:0000313" key="1">
    <source>
        <dbReference type="EMBL" id="CDX57049.1"/>
    </source>
</evidence>
<dbReference type="SUPFAM" id="SSF49899">
    <property type="entry name" value="Concanavalin A-like lectins/glucanases"/>
    <property type="match status" value="1"/>
</dbReference>
<dbReference type="Proteomes" id="UP000182888">
    <property type="component" value="Unassembled WGS sequence"/>
</dbReference>
<dbReference type="Pfam" id="PF13385">
    <property type="entry name" value="Laminin_G_3"/>
    <property type="match status" value="1"/>
</dbReference>
<evidence type="ECO:0000313" key="2">
    <source>
        <dbReference type="Proteomes" id="UP000182888"/>
    </source>
</evidence>